<evidence type="ECO:0000313" key="3">
    <source>
        <dbReference type="Proteomes" id="UP001148838"/>
    </source>
</evidence>
<sequence length="756" mass="87477">MANPVHNEYQLPLMYRRITSEGSSLRDTCYTVNMSTYKRVNTMKINFDPAATRPAALEIHHWLVNYIGLNIDQVDTVQLNSRERAIYVKSMEKMDTLSSSGMIQESTQNDLQLETQEGKERVKQQEQLIPEYKGKGYWKLNSALLNDENTRRQFQEELYQLKRRQEFNKIKLTKERDGRYGNPSKTIIMAAEERSALYHIVKEKQRGQMYYITNIKNTNGDDLKTTKQCLNEARNYYIHLYQRTPTSEEASNFLLQGVKHHINLDQHDAMARRITLQEIESALKQTTSNTAPGPDGLTYNFYKSYWQYVKDSLLEAFNEIYIEHKIPLGFTDGIIVLIPKRSPKTITDFRPISLLNTDYKLLMKVMANRLKEVLPDIIQIGQTCGIPGRNIFENLATVHNAIMHYHIHPNEQAALISLDLEKAFDTIDHQYMYRVLERFNIPVVMLDKIRALYETAHSKISVNGYLTTPVKIEKGIRQGCPLSTILFAIIMEPCIRSIHDYVSSISTNKNLHAVRAYADDISFLIQDPNHIHPIKKNLSYHMEASGAKINYLKSSLLPLGKWPVEASLINIPTQEQIKILGIVFTRSLEETLEINWSKIVGKVKGIMLQQLSINLNIIQRIWHINAIALAKIWYTARILPLLEKFAQQIERAVGVYLRKGHLYKVNRLQIRNDYKQGGLRLTAVSNKAQAIMMRHFITTLHGQGDPEDVAFWSHYNNNNHITITKVPYSFARIFTLDFKLLDVVKKQSMYSEHEES</sequence>
<dbReference type="EMBL" id="JAJSOF020000021">
    <property type="protein sequence ID" value="KAJ4437600.1"/>
    <property type="molecule type" value="Genomic_DNA"/>
</dbReference>
<dbReference type="PANTHER" id="PTHR31635">
    <property type="entry name" value="REVERSE TRANSCRIPTASE DOMAIN-CONTAINING PROTEIN-RELATED"/>
    <property type="match status" value="1"/>
</dbReference>
<dbReference type="CDD" id="cd01650">
    <property type="entry name" value="RT_nLTR_like"/>
    <property type="match status" value="1"/>
</dbReference>
<evidence type="ECO:0000313" key="2">
    <source>
        <dbReference type="EMBL" id="KAJ4437600.1"/>
    </source>
</evidence>
<dbReference type="PANTHER" id="PTHR31635:SF196">
    <property type="entry name" value="REVERSE TRANSCRIPTASE DOMAIN-CONTAINING PROTEIN-RELATED"/>
    <property type="match status" value="1"/>
</dbReference>
<dbReference type="SUPFAM" id="SSF56672">
    <property type="entry name" value="DNA/RNA polymerases"/>
    <property type="match status" value="1"/>
</dbReference>
<comment type="caution">
    <text evidence="2">The sequence shown here is derived from an EMBL/GenBank/DDBJ whole genome shotgun (WGS) entry which is preliminary data.</text>
</comment>
<proteinExistence type="predicted"/>
<dbReference type="InterPro" id="IPR000477">
    <property type="entry name" value="RT_dom"/>
</dbReference>
<gene>
    <name evidence="2" type="ORF">ANN_17745</name>
</gene>
<keyword evidence="3" id="KW-1185">Reference proteome</keyword>
<dbReference type="Pfam" id="PF00078">
    <property type="entry name" value="RVT_1"/>
    <property type="match status" value="1"/>
</dbReference>
<protein>
    <recommendedName>
        <fullName evidence="1">Reverse transcriptase domain-containing protein</fullName>
    </recommendedName>
</protein>
<accession>A0ABQ8SV40</accession>
<organism evidence="2 3">
    <name type="scientific">Periplaneta americana</name>
    <name type="common">American cockroach</name>
    <name type="synonym">Blatta americana</name>
    <dbReference type="NCBI Taxonomy" id="6978"/>
    <lineage>
        <taxon>Eukaryota</taxon>
        <taxon>Metazoa</taxon>
        <taxon>Ecdysozoa</taxon>
        <taxon>Arthropoda</taxon>
        <taxon>Hexapoda</taxon>
        <taxon>Insecta</taxon>
        <taxon>Pterygota</taxon>
        <taxon>Neoptera</taxon>
        <taxon>Polyneoptera</taxon>
        <taxon>Dictyoptera</taxon>
        <taxon>Blattodea</taxon>
        <taxon>Blattoidea</taxon>
        <taxon>Blattidae</taxon>
        <taxon>Blattinae</taxon>
        <taxon>Periplaneta</taxon>
    </lineage>
</organism>
<evidence type="ECO:0000259" key="1">
    <source>
        <dbReference type="PROSITE" id="PS50878"/>
    </source>
</evidence>
<dbReference type="PROSITE" id="PS50878">
    <property type="entry name" value="RT_POL"/>
    <property type="match status" value="1"/>
</dbReference>
<reference evidence="2 3" key="1">
    <citation type="journal article" date="2022" name="Allergy">
        <title>Genome assembly and annotation of Periplaneta americana reveal a comprehensive cockroach allergen profile.</title>
        <authorList>
            <person name="Wang L."/>
            <person name="Xiong Q."/>
            <person name="Saelim N."/>
            <person name="Wang L."/>
            <person name="Nong W."/>
            <person name="Wan A.T."/>
            <person name="Shi M."/>
            <person name="Liu X."/>
            <person name="Cao Q."/>
            <person name="Hui J.H.L."/>
            <person name="Sookrung N."/>
            <person name="Leung T.F."/>
            <person name="Tungtrongchitr A."/>
            <person name="Tsui S.K.W."/>
        </authorList>
    </citation>
    <scope>NUCLEOTIDE SEQUENCE [LARGE SCALE GENOMIC DNA]</scope>
    <source>
        <strain evidence="2">PWHHKU_190912</strain>
    </source>
</reference>
<name>A0ABQ8SV40_PERAM</name>
<feature type="domain" description="Reverse transcriptase" evidence="1">
    <location>
        <begin position="319"/>
        <end position="584"/>
    </location>
</feature>
<dbReference type="InterPro" id="IPR043502">
    <property type="entry name" value="DNA/RNA_pol_sf"/>
</dbReference>
<dbReference type="Proteomes" id="UP001148838">
    <property type="component" value="Unassembled WGS sequence"/>
</dbReference>